<keyword evidence="1" id="KW-0472">Membrane</keyword>
<protein>
    <submittedName>
        <fullName evidence="2">Uncharacterized protein</fullName>
    </submittedName>
</protein>
<comment type="caution">
    <text evidence="2">The sequence shown here is derived from an EMBL/GenBank/DDBJ whole genome shotgun (WGS) entry which is preliminary data.</text>
</comment>
<gene>
    <name evidence="2" type="ORF">LX77_02080</name>
</gene>
<keyword evidence="1" id="KW-0812">Transmembrane</keyword>
<dbReference type="AlphaFoldDB" id="A0A1A7R3S8"/>
<sequence length="85" mass="9565">MDFNPILFIFLISNLVFQVKFVDLTEKTLILIYIFGISALLLIIILMNKSKISNLTYGIAKTELISMNIIASTIGMSITIIRVIL</sequence>
<reference evidence="2 3" key="1">
    <citation type="submission" date="2018-06" db="EMBL/GenBank/DDBJ databases">
        <title>Genomic Encyclopedia of Archaeal and Bacterial Type Strains, Phase II (KMG-II): from individual species to whole genera.</title>
        <authorList>
            <person name="Goeker M."/>
        </authorList>
    </citation>
    <scope>NUCLEOTIDE SEQUENCE [LARGE SCALE GENOMIC DNA]</scope>
    <source>
        <strain evidence="2 3">DSM 12408</strain>
    </source>
</reference>
<organism evidence="2 3">
    <name type="scientific">Gelidibacter algens</name>
    <dbReference type="NCBI Taxonomy" id="49280"/>
    <lineage>
        <taxon>Bacteria</taxon>
        <taxon>Pseudomonadati</taxon>
        <taxon>Bacteroidota</taxon>
        <taxon>Flavobacteriia</taxon>
        <taxon>Flavobacteriales</taxon>
        <taxon>Flavobacteriaceae</taxon>
        <taxon>Gelidibacter</taxon>
    </lineage>
</organism>
<evidence type="ECO:0000313" key="3">
    <source>
        <dbReference type="Proteomes" id="UP000248987"/>
    </source>
</evidence>
<keyword evidence="3" id="KW-1185">Reference proteome</keyword>
<feature type="transmembrane region" description="Helical" evidence="1">
    <location>
        <begin position="67"/>
        <end position="84"/>
    </location>
</feature>
<name>A0A1A7R3S8_9FLAO</name>
<dbReference type="Proteomes" id="UP000248987">
    <property type="component" value="Unassembled WGS sequence"/>
</dbReference>
<proteinExistence type="predicted"/>
<evidence type="ECO:0000313" key="2">
    <source>
        <dbReference type="EMBL" id="RAJ24526.1"/>
    </source>
</evidence>
<accession>A0A1A7R3S8</accession>
<feature type="transmembrane region" description="Helical" evidence="1">
    <location>
        <begin position="28"/>
        <end position="47"/>
    </location>
</feature>
<evidence type="ECO:0000256" key="1">
    <source>
        <dbReference type="SAM" id="Phobius"/>
    </source>
</evidence>
<keyword evidence="1" id="KW-1133">Transmembrane helix</keyword>
<dbReference type="EMBL" id="QLLQ01000006">
    <property type="protein sequence ID" value="RAJ24526.1"/>
    <property type="molecule type" value="Genomic_DNA"/>
</dbReference>